<dbReference type="PANTHER" id="PTHR35807">
    <property type="entry name" value="TRANSCRIPTIONAL REGULATOR REDD-RELATED"/>
    <property type="match status" value="1"/>
</dbReference>
<keyword evidence="3" id="KW-0805">Transcription regulation</keyword>
<dbReference type="Proteomes" id="UP000642284">
    <property type="component" value="Unassembled WGS sequence"/>
</dbReference>
<gene>
    <name evidence="9" type="ORF">H9Y04_17680</name>
</gene>
<evidence type="ECO:0000256" key="1">
    <source>
        <dbReference type="ARBA" id="ARBA00005820"/>
    </source>
</evidence>
<dbReference type="SUPFAM" id="SSF46894">
    <property type="entry name" value="C-terminal effector domain of the bipartite response regulators"/>
    <property type="match status" value="1"/>
</dbReference>
<dbReference type="RefSeq" id="WP_187814828.1">
    <property type="nucleotide sequence ID" value="NZ_JACTVJ010000007.1"/>
</dbReference>
<evidence type="ECO:0000313" key="10">
    <source>
        <dbReference type="Proteomes" id="UP000642284"/>
    </source>
</evidence>
<dbReference type="InterPro" id="IPR005158">
    <property type="entry name" value="BTAD"/>
</dbReference>
<evidence type="ECO:0000313" key="9">
    <source>
        <dbReference type="EMBL" id="MBC9714393.1"/>
    </source>
</evidence>
<keyword evidence="2" id="KW-0902">Two-component regulatory system</keyword>
<dbReference type="InterPro" id="IPR036388">
    <property type="entry name" value="WH-like_DNA-bd_sf"/>
</dbReference>
<dbReference type="InterPro" id="IPR011990">
    <property type="entry name" value="TPR-like_helical_dom_sf"/>
</dbReference>
<evidence type="ECO:0000259" key="8">
    <source>
        <dbReference type="PROSITE" id="PS51755"/>
    </source>
</evidence>
<feature type="compositionally biased region" description="Low complexity" evidence="7">
    <location>
        <begin position="1009"/>
        <end position="1020"/>
    </location>
</feature>
<evidence type="ECO:0000256" key="7">
    <source>
        <dbReference type="SAM" id="MobiDB-lite"/>
    </source>
</evidence>
<keyword evidence="10" id="KW-1185">Reference proteome</keyword>
<dbReference type="InterPro" id="IPR016032">
    <property type="entry name" value="Sig_transdc_resp-reg_C-effctor"/>
</dbReference>
<dbReference type="Pfam" id="PF13424">
    <property type="entry name" value="TPR_12"/>
    <property type="match status" value="3"/>
</dbReference>
<keyword evidence="4 6" id="KW-0238">DNA-binding</keyword>
<evidence type="ECO:0000256" key="2">
    <source>
        <dbReference type="ARBA" id="ARBA00023012"/>
    </source>
</evidence>
<dbReference type="Pfam" id="PF00486">
    <property type="entry name" value="Trans_reg_C"/>
    <property type="match status" value="1"/>
</dbReference>
<dbReference type="SMART" id="SM00028">
    <property type="entry name" value="TPR"/>
    <property type="match status" value="6"/>
</dbReference>
<dbReference type="InterPro" id="IPR001867">
    <property type="entry name" value="OmpR/PhoB-type_DNA-bd"/>
</dbReference>
<dbReference type="Pfam" id="PF03704">
    <property type="entry name" value="BTAD"/>
    <property type="match status" value="1"/>
</dbReference>
<protein>
    <submittedName>
        <fullName evidence="9">Tetratricopeptide repeat protein</fullName>
    </submittedName>
</protein>
<comment type="caution">
    <text evidence="9">The sequence shown here is derived from an EMBL/GenBank/DDBJ whole genome shotgun (WGS) entry which is preliminary data.</text>
</comment>
<accession>A0ABR7SG69</accession>
<dbReference type="InterPro" id="IPR051677">
    <property type="entry name" value="AfsR-DnrI-RedD_regulator"/>
</dbReference>
<feature type="DNA-binding region" description="OmpR/PhoB-type" evidence="6">
    <location>
        <begin position="1"/>
        <end position="91"/>
    </location>
</feature>
<sequence length="1027" mass="110384">MQFAILGPVRWRKDEDGADQPAGPLRRGLLALLVARHGTPVPAGTLLDALWGEPPTPGSLRRLQVQIHRLRATLDAPGRLEFTSGGYVLHVAEGELDADRFAALVARAGRHGPERAAATLREALALWRGTPFLGVELPALAPEIQRLDEQQLVAYEELYEAEVRCGRSASAVPELTELARRHPLRERLQALLVTALGASGRQADALAAYRRARSVLVAELGLEPGRELREAERRILAGEPQESAARRHVHPAPAQLPHPPAGFIGRDTELAHLDGLVGDDPPLIACLAGTAGVGKTALAVAWGHRAAHRFPDGQLYVDLRGYGPGRPVPSGDALAAFLRALGVDGAVVPAATEERAALFRSLVAPKRLLVLLDNARSAEQVRPLLPGGKDCRTLVTSRDTLAGLSVREGAHRIDLGRLTAEEARRLLGGLTAAEPGAAAELIDLCARLPLALRIAAERLRAQPAGTVAALVAELTDERARLDLLDAGDPHASVRTALAASYHHLEPAAARLFRLLGLYPGEDIGAAAAAALAGCNARRPLDALLRANLVEEPAAGRYRMHDLLRTYAAELAQSAETPREREAARTRLFAHAAGTAAWAAQLIDPLEVLPDRRPDGAPADYPAALRHLDTERANLIRIAESAADHGPEGITRALSLALCWYLDLGLHHDDGLRLHHRALDVATRRGDVTGQGAALRAIGMAEYRLQRHEDCVAHMERALSLHEVTGERLLLASSAGNLGAVHGYLGHGERAEQLLRRSAALYRELGRDVLAYRPLLHLGLLLRRRQRPDEAEGPLRAALRLTADHPPAQAHTLFGLAALCRDTGRHDEALGYARRAVALAREAGFPYLEGLALNRLGSVCRHLGRYAEALRHQRAALDLAVRTYNRPLRSMAHNGAGETHLAAGAPAQAERCHSAALDGPAYERARAHAGLAAVCEQLGARGEAGAHRARALALYEELRAPEAERLRGREAEGFRGREDERLRGREAEGFRGREDERLRGRSPRDGAGPGAPDATPPSTDSSPPPKAP</sequence>
<evidence type="ECO:0000256" key="6">
    <source>
        <dbReference type="PROSITE-ProRule" id="PRU01091"/>
    </source>
</evidence>
<dbReference type="CDD" id="cd15831">
    <property type="entry name" value="BTAD"/>
    <property type="match status" value="1"/>
</dbReference>
<dbReference type="SMART" id="SM01043">
    <property type="entry name" value="BTAD"/>
    <property type="match status" value="1"/>
</dbReference>
<dbReference type="InterPro" id="IPR027417">
    <property type="entry name" value="P-loop_NTPase"/>
</dbReference>
<dbReference type="EMBL" id="JACTVJ010000007">
    <property type="protein sequence ID" value="MBC9714393.1"/>
    <property type="molecule type" value="Genomic_DNA"/>
</dbReference>
<keyword evidence="5" id="KW-0804">Transcription</keyword>
<dbReference type="PRINTS" id="PR00364">
    <property type="entry name" value="DISEASERSIST"/>
</dbReference>
<evidence type="ECO:0000256" key="5">
    <source>
        <dbReference type="ARBA" id="ARBA00023163"/>
    </source>
</evidence>
<reference evidence="9 10" key="1">
    <citation type="submission" date="2020-08" db="EMBL/GenBank/DDBJ databases">
        <title>Genemic of Streptomyces polyaspartic.</title>
        <authorList>
            <person name="Liu W."/>
        </authorList>
    </citation>
    <scope>NUCLEOTIDE SEQUENCE [LARGE SCALE GENOMIC DNA]</scope>
    <source>
        <strain evidence="9 10">TRM66268-LWL</strain>
    </source>
</reference>
<feature type="compositionally biased region" description="Basic and acidic residues" evidence="7">
    <location>
        <begin position="975"/>
        <end position="1003"/>
    </location>
</feature>
<dbReference type="Gene3D" id="1.10.10.10">
    <property type="entry name" value="Winged helix-like DNA-binding domain superfamily/Winged helix DNA-binding domain"/>
    <property type="match status" value="1"/>
</dbReference>
<evidence type="ECO:0000256" key="4">
    <source>
        <dbReference type="ARBA" id="ARBA00023125"/>
    </source>
</evidence>
<dbReference type="SMART" id="SM00862">
    <property type="entry name" value="Trans_reg_C"/>
    <property type="match status" value="1"/>
</dbReference>
<comment type="similarity">
    <text evidence="1">Belongs to the AfsR/DnrI/RedD regulatory family.</text>
</comment>
<feature type="region of interest" description="Disordered" evidence="7">
    <location>
        <begin position="975"/>
        <end position="1027"/>
    </location>
</feature>
<dbReference type="InterPro" id="IPR019734">
    <property type="entry name" value="TPR_rpt"/>
</dbReference>
<name>A0ABR7SG69_9ACTN</name>
<feature type="domain" description="OmpR/PhoB-type" evidence="8">
    <location>
        <begin position="1"/>
        <end position="91"/>
    </location>
</feature>
<dbReference type="PANTHER" id="PTHR35807:SF1">
    <property type="entry name" value="TRANSCRIPTIONAL REGULATOR REDD"/>
    <property type="match status" value="1"/>
</dbReference>
<dbReference type="Gene3D" id="1.25.40.10">
    <property type="entry name" value="Tetratricopeptide repeat domain"/>
    <property type="match status" value="3"/>
</dbReference>
<evidence type="ECO:0000256" key="3">
    <source>
        <dbReference type="ARBA" id="ARBA00023015"/>
    </source>
</evidence>
<proteinExistence type="inferred from homology"/>
<dbReference type="Gene3D" id="3.40.50.300">
    <property type="entry name" value="P-loop containing nucleotide triphosphate hydrolases"/>
    <property type="match status" value="1"/>
</dbReference>
<dbReference type="SUPFAM" id="SSF52540">
    <property type="entry name" value="P-loop containing nucleoside triphosphate hydrolases"/>
    <property type="match status" value="1"/>
</dbReference>
<dbReference type="PROSITE" id="PS51755">
    <property type="entry name" value="OMPR_PHOB"/>
    <property type="match status" value="1"/>
</dbReference>
<organism evidence="9 10">
    <name type="scientific">Streptomyces polyasparticus</name>
    <dbReference type="NCBI Taxonomy" id="2767826"/>
    <lineage>
        <taxon>Bacteria</taxon>
        <taxon>Bacillati</taxon>
        <taxon>Actinomycetota</taxon>
        <taxon>Actinomycetes</taxon>
        <taxon>Kitasatosporales</taxon>
        <taxon>Streptomycetaceae</taxon>
        <taxon>Streptomyces</taxon>
    </lineage>
</organism>
<dbReference type="SUPFAM" id="SSF48452">
    <property type="entry name" value="TPR-like"/>
    <property type="match status" value="3"/>
</dbReference>